<evidence type="ECO:0000313" key="2">
    <source>
        <dbReference type="EMBL" id="RDX54551.1"/>
    </source>
</evidence>
<dbReference type="InterPro" id="IPR036291">
    <property type="entry name" value="NAD(P)-bd_dom_sf"/>
</dbReference>
<sequence length="96" mass="10167">MGRAQKACTGVATIIIGAAQGIGRDIAQTLAKDGLDWALFDLPGSKEQLEELASSLRKEFGTKVVPTIYGDPAEDDVKRPSSTPPCRSSRATSMLC</sequence>
<keyword evidence="3" id="KW-1185">Reference proteome</keyword>
<dbReference type="Pfam" id="PF00106">
    <property type="entry name" value="adh_short"/>
    <property type="match status" value="1"/>
</dbReference>
<reference evidence="2 3" key="1">
    <citation type="journal article" date="2018" name="Biotechnol. Biofuels">
        <title>Integrative visual omics of the white-rot fungus Polyporus brumalis exposes the biotechnological potential of its oxidative enzymes for delignifying raw plant biomass.</title>
        <authorList>
            <person name="Miyauchi S."/>
            <person name="Rancon A."/>
            <person name="Drula E."/>
            <person name="Hage H."/>
            <person name="Chaduli D."/>
            <person name="Favel A."/>
            <person name="Grisel S."/>
            <person name="Henrissat B."/>
            <person name="Herpoel-Gimbert I."/>
            <person name="Ruiz-Duenas F.J."/>
            <person name="Chevret D."/>
            <person name="Hainaut M."/>
            <person name="Lin J."/>
            <person name="Wang M."/>
            <person name="Pangilinan J."/>
            <person name="Lipzen A."/>
            <person name="Lesage-Meessen L."/>
            <person name="Navarro D."/>
            <person name="Riley R."/>
            <person name="Grigoriev I.V."/>
            <person name="Zhou S."/>
            <person name="Raouche S."/>
            <person name="Rosso M.N."/>
        </authorList>
    </citation>
    <scope>NUCLEOTIDE SEQUENCE [LARGE SCALE GENOMIC DNA]</scope>
    <source>
        <strain evidence="2 3">BRFM 1820</strain>
    </source>
</reference>
<feature type="compositionally biased region" description="Low complexity" evidence="1">
    <location>
        <begin position="80"/>
        <end position="96"/>
    </location>
</feature>
<dbReference type="OrthoDB" id="498125at2759"/>
<dbReference type="SUPFAM" id="SSF51735">
    <property type="entry name" value="NAD(P)-binding Rossmann-fold domains"/>
    <property type="match status" value="1"/>
</dbReference>
<evidence type="ECO:0008006" key="4">
    <source>
        <dbReference type="Google" id="ProtNLM"/>
    </source>
</evidence>
<proteinExistence type="predicted"/>
<accession>A0A371DPT9</accession>
<dbReference type="Gene3D" id="3.40.50.720">
    <property type="entry name" value="NAD(P)-binding Rossmann-like Domain"/>
    <property type="match status" value="1"/>
</dbReference>
<evidence type="ECO:0000256" key="1">
    <source>
        <dbReference type="SAM" id="MobiDB-lite"/>
    </source>
</evidence>
<dbReference type="EMBL" id="KZ857384">
    <property type="protein sequence ID" value="RDX54551.1"/>
    <property type="molecule type" value="Genomic_DNA"/>
</dbReference>
<evidence type="ECO:0000313" key="3">
    <source>
        <dbReference type="Proteomes" id="UP000256964"/>
    </source>
</evidence>
<name>A0A371DPT9_9APHY</name>
<dbReference type="InterPro" id="IPR002347">
    <property type="entry name" value="SDR_fam"/>
</dbReference>
<dbReference type="AlphaFoldDB" id="A0A371DPT9"/>
<feature type="region of interest" description="Disordered" evidence="1">
    <location>
        <begin position="70"/>
        <end position="96"/>
    </location>
</feature>
<dbReference type="Proteomes" id="UP000256964">
    <property type="component" value="Unassembled WGS sequence"/>
</dbReference>
<gene>
    <name evidence="2" type="ORF">OH76DRAFT_1397885</name>
</gene>
<organism evidence="2 3">
    <name type="scientific">Lentinus brumalis</name>
    <dbReference type="NCBI Taxonomy" id="2498619"/>
    <lineage>
        <taxon>Eukaryota</taxon>
        <taxon>Fungi</taxon>
        <taxon>Dikarya</taxon>
        <taxon>Basidiomycota</taxon>
        <taxon>Agaricomycotina</taxon>
        <taxon>Agaricomycetes</taxon>
        <taxon>Polyporales</taxon>
        <taxon>Polyporaceae</taxon>
        <taxon>Lentinus</taxon>
    </lineage>
</organism>
<protein>
    <recommendedName>
        <fullName evidence="4">NAD(P)-binding protein</fullName>
    </recommendedName>
</protein>